<evidence type="ECO:0000259" key="14">
    <source>
        <dbReference type="Pfam" id="PF01923"/>
    </source>
</evidence>
<dbReference type="SUPFAM" id="SSF143744">
    <property type="entry name" value="GlcG-like"/>
    <property type="match status" value="1"/>
</dbReference>
<comment type="catalytic activity">
    <reaction evidence="13">
        <text>2 cob(II)alamin + reduced [electron-transfer flavoprotein] + 2 ATP = 2 adenosylcob(III)alamin + 2 triphosphate + oxidized [electron-transfer flavoprotein] + 3 H(+)</text>
        <dbReference type="Rhea" id="RHEA:28671"/>
        <dbReference type="Rhea" id="RHEA-COMP:10685"/>
        <dbReference type="Rhea" id="RHEA-COMP:10686"/>
        <dbReference type="ChEBI" id="CHEBI:15378"/>
        <dbReference type="ChEBI" id="CHEBI:16304"/>
        <dbReference type="ChEBI" id="CHEBI:18036"/>
        <dbReference type="ChEBI" id="CHEBI:18408"/>
        <dbReference type="ChEBI" id="CHEBI:30616"/>
        <dbReference type="ChEBI" id="CHEBI:57692"/>
        <dbReference type="ChEBI" id="CHEBI:58307"/>
        <dbReference type="EC" id="2.5.1.17"/>
    </reaction>
</comment>
<evidence type="ECO:0000256" key="3">
    <source>
        <dbReference type="ARBA" id="ARBA00012454"/>
    </source>
</evidence>
<evidence type="ECO:0000256" key="10">
    <source>
        <dbReference type="ARBA" id="ARBA00033334"/>
    </source>
</evidence>
<dbReference type="PANTHER" id="PTHR12213:SF0">
    <property type="entry name" value="CORRINOID ADENOSYLTRANSFERASE MMAB"/>
    <property type="match status" value="1"/>
</dbReference>
<evidence type="ECO:0000256" key="11">
    <source>
        <dbReference type="ARBA" id="ARBA00033354"/>
    </source>
</evidence>
<comment type="catalytic activity">
    <reaction evidence="12">
        <text>2 cob(II)yrinate a,c diamide + reduced [electron-transfer flavoprotein] + 2 ATP = 2 adenosylcob(III)yrinate a,c-diamide + 2 triphosphate + oxidized [electron-transfer flavoprotein] + 3 H(+)</text>
        <dbReference type="Rhea" id="RHEA:11528"/>
        <dbReference type="Rhea" id="RHEA-COMP:10685"/>
        <dbReference type="Rhea" id="RHEA-COMP:10686"/>
        <dbReference type="ChEBI" id="CHEBI:15378"/>
        <dbReference type="ChEBI" id="CHEBI:18036"/>
        <dbReference type="ChEBI" id="CHEBI:30616"/>
        <dbReference type="ChEBI" id="CHEBI:57692"/>
        <dbReference type="ChEBI" id="CHEBI:58307"/>
        <dbReference type="ChEBI" id="CHEBI:58503"/>
        <dbReference type="ChEBI" id="CHEBI:58537"/>
        <dbReference type="EC" id="2.5.1.17"/>
    </reaction>
</comment>
<proteinExistence type="inferred from homology"/>
<evidence type="ECO:0000256" key="1">
    <source>
        <dbReference type="ARBA" id="ARBA00005121"/>
    </source>
</evidence>
<dbReference type="EC" id="2.5.1.17" evidence="3"/>
<dbReference type="GO" id="GO:0008817">
    <property type="term" value="F:corrinoid adenosyltransferase activity"/>
    <property type="evidence" value="ECO:0007669"/>
    <property type="project" value="UniProtKB-EC"/>
</dbReference>
<evidence type="ECO:0000256" key="12">
    <source>
        <dbReference type="ARBA" id="ARBA00048555"/>
    </source>
</evidence>
<comment type="pathway">
    <text evidence="1">Cofactor biosynthesis; adenosylcobalamin biosynthesis; adenosylcobalamin from cob(II)yrinate a,c-diamide: step 2/7.</text>
</comment>
<dbReference type="GO" id="GO:0009236">
    <property type="term" value="P:cobalamin biosynthetic process"/>
    <property type="evidence" value="ECO:0007669"/>
    <property type="project" value="UniProtKB-KW"/>
</dbReference>
<dbReference type="AlphaFoldDB" id="A0A9D1LVX3"/>
<evidence type="ECO:0000256" key="9">
    <source>
        <dbReference type="ARBA" id="ARBA00031529"/>
    </source>
</evidence>
<dbReference type="InterPro" id="IPR029499">
    <property type="entry name" value="PduO-typ"/>
</dbReference>
<evidence type="ECO:0000256" key="13">
    <source>
        <dbReference type="ARBA" id="ARBA00048692"/>
    </source>
</evidence>
<sequence length="313" mass="33245">MGDSKLYTGYGDRGYTQTVHNKHIAKSDDLIHLLGTLDEFTSSLGVAKAQLHDKALYSDIEAVQKKMVGLMGELAGGEPSVTEACVRAVEELTDKYQPRGFSGFTLPGKNLVSAQLDLARTVVRRAERIAAKLLPMGKIHGVTFTYLNRLSDLTYAFACYAAEERRPQIPAAPGSAEVLTLGLAKEIALAVEKRAEELGKQVVVAIVDDGGTLMLLHAMPNAFIASRQIAQDKAYTAVSLKMPTHVALAESRGGTLDGLTPTDSNKLMLLGGGEPLIIGGNVAGGLGVSGGTAEEDIAFARFGAMYLEGRLNL</sequence>
<keyword evidence="5" id="KW-0169">Cobalamin biosynthesis</keyword>
<dbReference type="PANTHER" id="PTHR12213">
    <property type="entry name" value="CORRINOID ADENOSYLTRANSFERASE"/>
    <property type="match status" value="1"/>
</dbReference>
<dbReference type="GO" id="GO:0005524">
    <property type="term" value="F:ATP binding"/>
    <property type="evidence" value="ECO:0007669"/>
    <property type="project" value="UniProtKB-KW"/>
</dbReference>
<organism evidence="15 16">
    <name type="scientific">Candidatus Avimonoglobus intestinipullorum</name>
    <dbReference type="NCBI Taxonomy" id="2840699"/>
    <lineage>
        <taxon>Bacteria</taxon>
        <taxon>Bacillati</taxon>
        <taxon>Bacillota</taxon>
        <taxon>Clostridia</taxon>
        <taxon>Eubacteriales</taxon>
        <taxon>Candidatus Avimonoglobus</taxon>
    </lineage>
</organism>
<dbReference type="Pfam" id="PF01923">
    <property type="entry name" value="Cob_adeno_trans"/>
    <property type="match status" value="1"/>
</dbReference>
<reference evidence="15" key="1">
    <citation type="submission" date="2020-10" db="EMBL/GenBank/DDBJ databases">
        <authorList>
            <person name="Gilroy R."/>
        </authorList>
    </citation>
    <scope>NUCLEOTIDE SEQUENCE</scope>
    <source>
        <strain evidence="15">ChiSjej4B22-9803</strain>
    </source>
</reference>
<evidence type="ECO:0000256" key="6">
    <source>
        <dbReference type="ARBA" id="ARBA00022679"/>
    </source>
</evidence>
<protein>
    <recommendedName>
        <fullName evidence="4">Corrinoid adenosyltransferase</fullName>
        <ecNumber evidence="3">2.5.1.17</ecNumber>
    </recommendedName>
    <alternativeName>
        <fullName evidence="9">Cob(II)alamin adenosyltransferase</fullName>
    </alternativeName>
    <alternativeName>
        <fullName evidence="11">Cob(II)yrinic acid a,c-diamide adenosyltransferase</fullName>
    </alternativeName>
    <alternativeName>
        <fullName evidence="10">Cobinamide/cobalamin adenosyltransferase</fullName>
    </alternativeName>
</protein>
<evidence type="ECO:0000256" key="7">
    <source>
        <dbReference type="ARBA" id="ARBA00022741"/>
    </source>
</evidence>
<dbReference type="Gene3D" id="3.30.450.150">
    <property type="entry name" value="Haem-degrading domain"/>
    <property type="match status" value="1"/>
</dbReference>
<keyword evidence="7" id="KW-0547">Nucleotide-binding</keyword>
<evidence type="ECO:0000313" key="16">
    <source>
        <dbReference type="Proteomes" id="UP000824111"/>
    </source>
</evidence>
<accession>A0A9D1LVX3</accession>
<dbReference type="SUPFAM" id="SSF89028">
    <property type="entry name" value="Cobalamin adenosyltransferase-like"/>
    <property type="match status" value="1"/>
</dbReference>
<dbReference type="InterPro" id="IPR016030">
    <property type="entry name" value="CblAdoTrfase-like"/>
</dbReference>
<dbReference type="InterPro" id="IPR005624">
    <property type="entry name" value="PduO/GlcC-like"/>
</dbReference>
<dbReference type="Gene3D" id="1.20.1200.10">
    <property type="entry name" value="Cobalamin adenosyltransferase-like"/>
    <property type="match status" value="1"/>
</dbReference>
<evidence type="ECO:0000313" key="15">
    <source>
        <dbReference type="EMBL" id="HIU49006.1"/>
    </source>
</evidence>
<name>A0A9D1LVX3_9FIRM</name>
<reference evidence="15" key="2">
    <citation type="journal article" date="2021" name="PeerJ">
        <title>Extensive microbial diversity within the chicken gut microbiome revealed by metagenomics and culture.</title>
        <authorList>
            <person name="Gilroy R."/>
            <person name="Ravi A."/>
            <person name="Getino M."/>
            <person name="Pursley I."/>
            <person name="Horton D.L."/>
            <person name="Alikhan N.F."/>
            <person name="Baker D."/>
            <person name="Gharbi K."/>
            <person name="Hall N."/>
            <person name="Watson M."/>
            <person name="Adriaenssens E.M."/>
            <person name="Foster-Nyarko E."/>
            <person name="Jarju S."/>
            <person name="Secka A."/>
            <person name="Antonio M."/>
            <person name="Oren A."/>
            <person name="Chaudhuri R.R."/>
            <person name="La Ragione R."/>
            <person name="Hildebrand F."/>
            <person name="Pallen M.J."/>
        </authorList>
    </citation>
    <scope>NUCLEOTIDE SEQUENCE</scope>
    <source>
        <strain evidence="15">ChiSjej4B22-9803</strain>
    </source>
</reference>
<evidence type="ECO:0000256" key="2">
    <source>
        <dbReference type="ARBA" id="ARBA00007487"/>
    </source>
</evidence>
<dbReference type="Proteomes" id="UP000824111">
    <property type="component" value="Unassembled WGS sequence"/>
</dbReference>
<comment type="similarity">
    <text evidence="2">Belongs to the Cob(I)alamin adenosyltransferase family.</text>
</comment>
<dbReference type="Pfam" id="PF03928">
    <property type="entry name" value="HbpS-like"/>
    <property type="match status" value="1"/>
</dbReference>
<gene>
    <name evidence="15" type="ORF">IAB04_06545</name>
</gene>
<keyword evidence="8" id="KW-0067">ATP-binding</keyword>
<feature type="domain" description="Cobalamin adenosyltransferase-like" evidence="14">
    <location>
        <begin position="7"/>
        <end position="161"/>
    </location>
</feature>
<dbReference type="InterPro" id="IPR036451">
    <property type="entry name" value="CblAdoTrfase-like_sf"/>
</dbReference>
<evidence type="ECO:0000256" key="4">
    <source>
        <dbReference type="ARBA" id="ARBA00020963"/>
    </source>
</evidence>
<evidence type="ECO:0000256" key="8">
    <source>
        <dbReference type="ARBA" id="ARBA00022840"/>
    </source>
</evidence>
<dbReference type="EMBL" id="DVND01000167">
    <property type="protein sequence ID" value="HIU49006.1"/>
    <property type="molecule type" value="Genomic_DNA"/>
</dbReference>
<comment type="caution">
    <text evidence="15">The sequence shown here is derived from an EMBL/GenBank/DDBJ whole genome shotgun (WGS) entry which is preliminary data.</text>
</comment>
<dbReference type="NCBIfam" id="TIGR00636">
    <property type="entry name" value="PduO_Nterm"/>
    <property type="match status" value="1"/>
</dbReference>
<evidence type="ECO:0000256" key="5">
    <source>
        <dbReference type="ARBA" id="ARBA00022573"/>
    </source>
</evidence>
<dbReference type="InterPro" id="IPR038084">
    <property type="entry name" value="PduO/GlcC-like_sf"/>
</dbReference>
<keyword evidence="6 15" id="KW-0808">Transferase</keyword>